<dbReference type="InParanoid" id="A0CRW2"/>
<evidence type="ECO:0000313" key="2">
    <source>
        <dbReference type="Proteomes" id="UP000000600"/>
    </source>
</evidence>
<dbReference type="KEGG" id="ptm:GSPATT00009844001"/>
<gene>
    <name evidence="1" type="ORF">GSPATT00009844001</name>
</gene>
<reference evidence="1 2" key="1">
    <citation type="journal article" date="2006" name="Nature">
        <title>Global trends of whole-genome duplications revealed by the ciliate Paramecium tetraurelia.</title>
        <authorList>
            <consortium name="Genoscope"/>
            <person name="Aury J.-M."/>
            <person name="Jaillon O."/>
            <person name="Duret L."/>
            <person name="Noel B."/>
            <person name="Jubin C."/>
            <person name="Porcel B.M."/>
            <person name="Segurens B."/>
            <person name="Daubin V."/>
            <person name="Anthouard V."/>
            <person name="Aiach N."/>
            <person name="Arnaiz O."/>
            <person name="Billaut A."/>
            <person name="Beisson J."/>
            <person name="Blanc I."/>
            <person name="Bouhouche K."/>
            <person name="Camara F."/>
            <person name="Duharcourt S."/>
            <person name="Guigo R."/>
            <person name="Gogendeau D."/>
            <person name="Katinka M."/>
            <person name="Keller A.-M."/>
            <person name="Kissmehl R."/>
            <person name="Klotz C."/>
            <person name="Koll F."/>
            <person name="Le Moue A."/>
            <person name="Lepere C."/>
            <person name="Malinsky S."/>
            <person name="Nowacki M."/>
            <person name="Nowak J.K."/>
            <person name="Plattner H."/>
            <person name="Poulain J."/>
            <person name="Ruiz F."/>
            <person name="Serrano V."/>
            <person name="Zagulski M."/>
            <person name="Dessen P."/>
            <person name="Betermier M."/>
            <person name="Weissenbach J."/>
            <person name="Scarpelli C."/>
            <person name="Schachter V."/>
            <person name="Sperling L."/>
            <person name="Meyer E."/>
            <person name="Cohen J."/>
            <person name="Wincker P."/>
        </authorList>
    </citation>
    <scope>NUCLEOTIDE SEQUENCE [LARGE SCALE GENOMIC DNA]</scope>
    <source>
        <strain evidence="1 2">Stock d4-2</strain>
    </source>
</reference>
<dbReference type="GeneID" id="5026711"/>
<dbReference type="EMBL" id="CT868152">
    <property type="protein sequence ID" value="CAK73529.1"/>
    <property type="molecule type" value="Genomic_DNA"/>
</dbReference>
<protein>
    <submittedName>
        <fullName evidence="1">Uncharacterized protein</fullName>
    </submittedName>
</protein>
<evidence type="ECO:0000313" key="1">
    <source>
        <dbReference type="EMBL" id="CAK73529.1"/>
    </source>
</evidence>
<organism evidence="1 2">
    <name type="scientific">Paramecium tetraurelia</name>
    <dbReference type="NCBI Taxonomy" id="5888"/>
    <lineage>
        <taxon>Eukaryota</taxon>
        <taxon>Sar</taxon>
        <taxon>Alveolata</taxon>
        <taxon>Ciliophora</taxon>
        <taxon>Intramacronucleata</taxon>
        <taxon>Oligohymenophorea</taxon>
        <taxon>Peniculida</taxon>
        <taxon>Parameciidae</taxon>
        <taxon>Paramecium</taxon>
    </lineage>
</organism>
<accession>A0CRW2</accession>
<sequence>MYQQFPTHCYFSQFLKVKNADKLNNNSKTINIKATTFIIISKITIQVYKTMKNIQKNMHGKIMIFWYHKIYDGDSVLLPIDPNINRGNQQNANKNCKNISIPILFGGQNNPQPLYTNYNSDMNTVKIQSKYRKVYNGIEAKGLFSSLILDASFICQI</sequence>
<dbReference type="HOGENOM" id="CLU_1681314_0_0_1"/>
<dbReference type="Proteomes" id="UP000000600">
    <property type="component" value="Unassembled WGS sequence"/>
</dbReference>
<proteinExistence type="predicted"/>
<name>A0CRW2_PARTE</name>
<dbReference type="AlphaFoldDB" id="A0CRW2"/>
<dbReference type="RefSeq" id="XP_001440926.1">
    <property type="nucleotide sequence ID" value="XM_001440889.1"/>
</dbReference>
<keyword evidence="2" id="KW-1185">Reference proteome</keyword>